<reference evidence="2 3" key="1">
    <citation type="journal article" date="2016" name="Nat. Commun.">
        <title>Thousands of microbial genomes shed light on interconnected biogeochemical processes in an aquifer system.</title>
        <authorList>
            <person name="Anantharaman K."/>
            <person name="Brown C.T."/>
            <person name="Hug L.A."/>
            <person name="Sharon I."/>
            <person name="Castelle C.J."/>
            <person name="Probst A.J."/>
            <person name="Thomas B.C."/>
            <person name="Singh A."/>
            <person name="Wilkins M.J."/>
            <person name="Karaoz U."/>
            <person name="Brodie E.L."/>
            <person name="Williams K.H."/>
            <person name="Hubbard S.S."/>
            <person name="Banfield J.F."/>
        </authorList>
    </citation>
    <scope>NUCLEOTIDE SEQUENCE [LARGE SCALE GENOMIC DNA]</scope>
</reference>
<dbReference type="EMBL" id="MFMS01000004">
    <property type="protein sequence ID" value="OGG85859.1"/>
    <property type="molecule type" value="Genomic_DNA"/>
</dbReference>
<dbReference type="InterPro" id="IPR012902">
    <property type="entry name" value="N_methyl_site"/>
</dbReference>
<comment type="caution">
    <text evidence="2">The sequence shown here is derived from an EMBL/GenBank/DDBJ whole genome shotgun (WGS) entry which is preliminary data.</text>
</comment>
<sequence>MHSIRHKQRGTANTKGGYSLVEVLVAITVLLIALVGPLTIAQVGLKRALNSREQTMSVFLAQEGIETLFKLREDSALSAFPSSLNNLSLVWGYVSTLANRCTVANPCGVQIGTNGVINTASFYNCNSSNCKMRYDTTAAVPYRQGVLTGVETIYERKLVISVDNDKAIIKSTVSWGTKPEQQVSLETYVYNIYYEPPM</sequence>
<protein>
    <recommendedName>
        <fullName evidence="4">Type IV pilus modification protein PilV</fullName>
    </recommendedName>
</protein>
<dbReference type="Pfam" id="PF07963">
    <property type="entry name" value="N_methyl"/>
    <property type="match status" value="1"/>
</dbReference>
<name>A0A1F6FJ24_9BACT</name>
<dbReference type="Proteomes" id="UP000177395">
    <property type="component" value="Unassembled WGS sequence"/>
</dbReference>
<gene>
    <name evidence="2" type="ORF">A2392_00385</name>
</gene>
<dbReference type="STRING" id="1798531.A2392_00385"/>
<evidence type="ECO:0000313" key="2">
    <source>
        <dbReference type="EMBL" id="OGG85859.1"/>
    </source>
</evidence>
<organism evidence="2 3">
    <name type="scientific">Candidatus Kaiserbacteria bacterium RIFOXYB1_FULL_46_14</name>
    <dbReference type="NCBI Taxonomy" id="1798531"/>
    <lineage>
        <taxon>Bacteria</taxon>
        <taxon>Candidatus Kaiseribacteriota</taxon>
    </lineage>
</organism>
<keyword evidence="1" id="KW-1133">Transmembrane helix</keyword>
<keyword evidence="1" id="KW-0472">Membrane</keyword>
<evidence type="ECO:0008006" key="4">
    <source>
        <dbReference type="Google" id="ProtNLM"/>
    </source>
</evidence>
<evidence type="ECO:0000256" key="1">
    <source>
        <dbReference type="SAM" id="Phobius"/>
    </source>
</evidence>
<proteinExistence type="predicted"/>
<feature type="transmembrane region" description="Helical" evidence="1">
    <location>
        <begin position="20"/>
        <end position="45"/>
    </location>
</feature>
<accession>A0A1F6FJ24</accession>
<evidence type="ECO:0000313" key="3">
    <source>
        <dbReference type="Proteomes" id="UP000177395"/>
    </source>
</evidence>
<dbReference type="NCBIfam" id="TIGR02532">
    <property type="entry name" value="IV_pilin_GFxxxE"/>
    <property type="match status" value="1"/>
</dbReference>
<dbReference type="AlphaFoldDB" id="A0A1F6FJ24"/>
<keyword evidence="1" id="KW-0812">Transmembrane</keyword>